<keyword evidence="5" id="KW-0472">Membrane</keyword>
<dbReference type="InterPro" id="IPR011006">
    <property type="entry name" value="CheY-like_superfamily"/>
</dbReference>
<feature type="modified residue" description="4-aspartylphosphate" evidence="4">
    <location>
        <position position="650"/>
    </location>
</feature>
<feature type="transmembrane region" description="Helical" evidence="5">
    <location>
        <begin position="30"/>
        <end position="52"/>
    </location>
</feature>
<dbReference type="SMART" id="SM00387">
    <property type="entry name" value="HATPase_c"/>
    <property type="match status" value="1"/>
</dbReference>
<dbReference type="PROSITE" id="PS50109">
    <property type="entry name" value="HIS_KIN"/>
    <property type="match status" value="1"/>
</dbReference>
<dbReference type="CDD" id="cd17546">
    <property type="entry name" value="REC_hyHK_CKI1_RcsC-like"/>
    <property type="match status" value="1"/>
</dbReference>
<reference evidence="8 9" key="1">
    <citation type="submission" date="2019-02" db="EMBL/GenBank/DDBJ databases">
        <title>Pedobacter sp. RP-1-14 sp. nov., isolated from Arctic soil.</title>
        <authorList>
            <person name="Dahal R.H."/>
        </authorList>
    </citation>
    <scope>NUCLEOTIDE SEQUENCE [LARGE SCALE GENOMIC DNA]</scope>
    <source>
        <strain evidence="8 9">RP-1-14</strain>
    </source>
</reference>
<accession>A0A4V2ML23</accession>
<keyword evidence="5" id="KW-0812">Transmembrane</keyword>
<dbReference type="SUPFAM" id="SSF47384">
    <property type="entry name" value="Homodimeric domain of signal transducing histidine kinase"/>
    <property type="match status" value="1"/>
</dbReference>
<dbReference type="CDD" id="cd00082">
    <property type="entry name" value="HisKA"/>
    <property type="match status" value="1"/>
</dbReference>
<dbReference type="SMART" id="SM00448">
    <property type="entry name" value="REC"/>
    <property type="match status" value="1"/>
</dbReference>
<dbReference type="SMART" id="SM00388">
    <property type="entry name" value="HisKA"/>
    <property type="match status" value="1"/>
</dbReference>
<protein>
    <recommendedName>
        <fullName evidence="2">histidine kinase</fullName>
        <ecNumber evidence="2">2.7.13.3</ecNumber>
    </recommendedName>
</protein>
<feature type="domain" description="Response regulatory" evidence="7">
    <location>
        <begin position="601"/>
        <end position="719"/>
    </location>
</feature>
<proteinExistence type="predicted"/>
<evidence type="ECO:0000256" key="5">
    <source>
        <dbReference type="SAM" id="Phobius"/>
    </source>
</evidence>
<dbReference type="PRINTS" id="PR00344">
    <property type="entry name" value="BCTRLSENSOR"/>
</dbReference>
<comment type="catalytic activity">
    <reaction evidence="1">
        <text>ATP + protein L-histidine = ADP + protein N-phospho-L-histidine.</text>
        <dbReference type="EC" id="2.7.13.3"/>
    </reaction>
</comment>
<sequence>MKEARFVLFLIHADYTGIPSMKTSIFKIPVFRYGVVVMLMTFLCGIIFYLSVNYNKTRKMQNDVNSLMAIHENSSQIDDCILNLYRADNDSRLYSVTGDTSYLKSFTRHIKRIDSILKKLAAARSIPINTSSVKISNLMDRKSLITKDYMHLRHLSDSLIKLTLQNPALLTKPGRIARKSLIVAPTVTTDTSIKHKKKKLFGRIADAISGKNSAKVDTVYISKSVVTPQDSSVTTDRRTNYYKKLSLANNGMRAQEREMLYINSGIIQEILVVLNRYKKEEQGYTASRKRMLRGNLNTIFAGVSELSLLTGIFLSLLILILLYNTWKIFTHEKKLVAYSEDAIRFAEEKSTFLANMSHEIRTPLNSIAGFSEQLEQSSLNAEQSGQIKAVRNSAEMLLNVVNQVLDYSKYETGKMIFDNASFLLDTVLTEVTISMGILAEQKGIHLRSELKYNKTLYLSGDAFRLKQVIMNLVGNAIKFTKKGEVALHAWIEEGPAGIQMLHVAVNDTGMGISQADLPFIFKEFTQATSSRKQHRSGTGLGLAISKSIVELQGGSITVESELGRGSVFSFTIPFESGQIIASQQAAAFDEEEVRTFLKNKRVLLAEDNNMNVLLAKTILHKWNISCEVAYNGKEALALFEKNDYDLILTDIHMPEMGGVELASLVRQISDQDKANIPILALTANVMVEDHHHYLGSGISAIALKPFFEKELIYKIQFLLKKISVQPV</sequence>
<comment type="caution">
    <text evidence="8">The sequence shown here is derived from an EMBL/GenBank/DDBJ whole genome shotgun (WGS) entry which is preliminary data.</text>
</comment>
<dbReference type="CDD" id="cd16922">
    <property type="entry name" value="HATPase_EvgS-ArcB-TorS-like"/>
    <property type="match status" value="1"/>
</dbReference>
<gene>
    <name evidence="8" type="ORF">EZ437_14585</name>
</gene>
<dbReference type="SUPFAM" id="SSF55874">
    <property type="entry name" value="ATPase domain of HSP90 chaperone/DNA topoisomerase II/histidine kinase"/>
    <property type="match status" value="1"/>
</dbReference>
<name>A0A4V2ML23_9SPHI</name>
<keyword evidence="9" id="KW-1185">Reference proteome</keyword>
<dbReference type="PROSITE" id="PS50110">
    <property type="entry name" value="RESPONSE_REGULATORY"/>
    <property type="match status" value="1"/>
</dbReference>
<evidence type="ECO:0000259" key="7">
    <source>
        <dbReference type="PROSITE" id="PS50110"/>
    </source>
</evidence>
<dbReference type="InterPro" id="IPR036097">
    <property type="entry name" value="HisK_dim/P_sf"/>
</dbReference>
<dbReference type="FunFam" id="3.30.565.10:FF:000010">
    <property type="entry name" value="Sensor histidine kinase RcsC"/>
    <property type="match status" value="1"/>
</dbReference>
<dbReference type="Proteomes" id="UP000293347">
    <property type="component" value="Unassembled WGS sequence"/>
</dbReference>
<keyword evidence="3 4" id="KW-0597">Phosphoprotein</keyword>
<dbReference type="InterPro" id="IPR005467">
    <property type="entry name" value="His_kinase_dom"/>
</dbReference>
<evidence type="ECO:0000259" key="6">
    <source>
        <dbReference type="PROSITE" id="PS50109"/>
    </source>
</evidence>
<dbReference type="InterPro" id="IPR004358">
    <property type="entry name" value="Sig_transdc_His_kin-like_C"/>
</dbReference>
<dbReference type="Pfam" id="PF00072">
    <property type="entry name" value="Response_reg"/>
    <property type="match status" value="1"/>
</dbReference>
<dbReference type="InterPro" id="IPR036890">
    <property type="entry name" value="HATPase_C_sf"/>
</dbReference>
<dbReference type="InterPro" id="IPR003661">
    <property type="entry name" value="HisK_dim/P_dom"/>
</dbReference>
<dbReference type="PANTHER" id="PTHR45339:SF5">
    <property type="entry name" value="HISTIDINE KINASE"/>
    <property type="match status" value="1"/>
</dbReference>
<evidence type="ECO:0000256" key="1">
    <source>
        <dbReference type="ARBA" id="ARBA00000085"/>
    </source>
</evidence>
<evidence type="ECO:0000313" key="9">
    <source>
        <dbReference type="Proteomes" id="UP000293347"/>
    </source>
</evidence>
<dbReference type="InterPro" id="IPR003594">
    <property type="entry name" value="HATPase_dom"/>
</dbReference>
<organism evidence="8 9">
    <name type="scientific">Pedobacter psychroterrae</name>
    <dbReference type="NCBI Taxonomy" id="2530453"/>
    <lineage>
        <taxon>Bacteria</taxon>
        <taxon>Pseudomonadati</taxon>
        <taxon>Bacteroidota</taxon>
        <taxon>Sphingobacteriia</taxon>
        <taxon>Sphingobacteriales</taxon>
        <taxon>Sphingobacteriaceae</taxon>
        <taxon>Pedobacter</taxon>
    </lineage>
</organism>
<feature type="transmembrane region" description="Helical" evidence="5">
    <location>
        <begin position="298"/>
        <end position="323"/>
    </location>
</feature>
<dbReference type="AlphaFoldDB" id="A0A4V2ML23"/>
<dbReference type="EMBL" id="SJSL01000003">
    <property type="protein sequence ID" value="TCD00447.1"/>
    <property type="molecule type" value="Genomic_DNA"/>
</dbReference>
<keyword evidence="5" id="KW-1133">Transmembrane helix</keyword>
<evidence type="ECO:0000256" key="2">
    <source>
        <dbReference type="ARBA" id="ARBA00012438"/>
    </source>
</evidence>
<evidence type="ECO:0000313" key="8">
    <source>
        <dbReference type="EMBL" id="TCD00447.1"/>
    </source>
</evidence>
<evidence type="ECO:0000256" key="4">
    <source>
        <dbReference type="PROSITE-ProRule" id="PRU00169"/>
    </source>
</evidence>
<dbReference type="InterPro" id="IPR001789">
    <property type="entry name" value="Sig_transdc_resp-reg_receiver"/>
</dbReference>
<dbReference type="Gene3D" id="1.10.287.130">
    <property type="match status" value="1"/>
</dbReference>
<feature type="domain" description="Histidine kinase" evidence="6">
    <location>
        <begin position="355"/>
        <end position="576"/>
    </location>
</feature>
<dbReference type="GO" id="GO:0000155">
    <property type="term" value="F:phosphorelay sensor kinase activity"/>
    <property type="evidence" value="ECO:0007669"/>
    <property type="project" value="InterPro"/>
</dbReference>
<dbReference type="SUPFAM" id="SSF52172">
    <property type="entry name" value="CheY-like"/>
    <property type="match status" value="1"/>
</dbReference>
<dbReference type="Pfam" id="PF02518">
    <property type="entry name" value="HATPase_c"/>
    <property type="match status" value="1"/>
</dbReference>
<dbReference type="OrthoDB" id="9811889at2"/>
<dbReference type="Gene3D" id="3.40.50.2300">
    <property type="match status" value="1"/>
</dbReference>
<dbReference type="PANTHER" id="PTHR45339">
    <property type="entry name" value="HYBRID SIGNAL TRANSDUCTION HISTIDINE KINASE J"/>
    <property type="match status" value="1"/>
</dbReference>
<dbReference type="Gene3D" id="3.30.565.10">
    <property type="entry name" value="Histidine kinase-like ATPase, C-terminal domain"/>
    <property type="match status" value="1"/>
</dbReference>
<dbReference type="EC" id="2.7.13.3" evidence="2"/>
<dbReference type="Pfam" id="PF00512">
    <property type="entry name" value="HisKA"/>
    <property type="match status" value="1"/>
</dbReference>
<evidence type="ECO:0000256" key="3">
    <source>
        <dbReference type="ARBA" id="ARBA00022553"/>
    </source>
</evidence>